<accession>A0A6B1FAR8</accession>
<evidence type="ECO:0008006" key="2">
    <source>
        <dbReference type="Google" id="ProtNLM"/>
    </source>
</evidence>
<gene>
    <name evidence="1" type="ORF">F4162_04955</name>
</gene>
<comment type="caution">
    <text evidence="1">The sequence shown here is derived from an EMBL/GenBank/DDBJ whole genome shotgun (WGS) entry which is preliminary data.</text>
</comment>
<dbReference type="AlphaFoldDB" id="A0A6B1FAR8"/>
<name>A0A6B1FAR8_9SYNE</name>
<dbReference type="NCBIfam" id="NF045586">
    <property type="entry name" value="Npun_F0494_fam"/>
    <property type="match status" value="1"/>
</dbReference>
<protein>
    <recommendedName>
        <fullName evidence="2">Winged helix-turn-helix domain-containing protein</fullName>
    </recommendedName>
</protein>
<reference evidence="1" key="1">
    <citation type="submission" date="2019-09" db="EMBL/GenBank/DDBJ databases">
        <title>Characterisation of the sponge microbiome using genome-centric metagenomics.</title>
        <authorList>
            <person name="Engelberts J.P."/>
            <person name="Robbins S.J."/>
            <person name="De Goeij J.M."/>
            <person name="Aranda M."/>
            <person name="Bell S.C."/>
            <person name="Webster N.S."/>
        </authorList>
    </citation>
    <scope>NUCLEOTIDE SEQUENCE</scope>
    <source>
        <strain evidence="1">SB0676_bin_10</strain>
    </source>
</reference>
<evidence type="ECO:0000313" key="1">
    <source>
        <dbReference type="EMBL" id="MYG38334.1"/>
    </source>
</evidence>
<dbReference type="InterPro" id="IPR054651">
    <property type="entry name" value="Npun_F0494-like"/>
</dbReference>
<organism evidence="1">
    <name type="scientific">Synechococcus sp. SB0676_bin_10</name>
    <dbReference type="NCBI Taxonomy" id="2604869"/>
    <lineage>
        <taxon>Bacteria</taxon>
        <taxon>Bacillati</taxon>
        <taxon>Cyanobacteriota</taxon>
        <taxon>Cyanophyceae</taxon>
        <taxon>Synechococcales</taxon>
        <taxon>Synechococcaceae</taxon>
        <taxon>Synechococcus</taxon>
    </lineage>
</organism>
<dbReference type="EMBL" id="VYDO01000161">
    <property type="protein sequence ID" value="MYG38334.1"/>
    <property type="molecule type" value="Genomic_DNA"/>
</dbReference>
<sequence>MSIPVAMDLAIERQAARRADRAARCSPLHRRCFAALQERAVGLAELCASDSPFTTRPLSEAQADQLVRWLLRVGLLRREVDGQGLTDRVRLTPLGRQVVAVWLEQGRPPVSLQERWSNGLRRWLSIWS</sequence>
<proteinExistence type="predicted"/>